<comment type="caution">
    <text evidence="2">The sequence shown here is derived from an EMBL/GenBank/DDBJ whole genome shotgun (WGS) entry which is preliminary data.</text>
</comment>
<keyword evidence="1" id="KW-0732">Signal</keyword>
<organism evidence="2 3">
    <name type="scientific">Pseudidiomarina sediminum</name>
    <dbReference type="NCBI Taxonomy" id="431675"/>
    <lineage>
        <taxon>Bacteria</taxon>
        <taxon>Pseudomonadati</taxon>
        <taxon>Pseudomonadota</taxon>
        <taxon>Gammaproteobacteria</taxon>
        <taxon>Alteromonadales</taxon>
        <taxon>Idiomarinaceae</taxon>
        <taxon>Pseudidiomarina</taxon>
    </lineage>
</organism>
<dbReference type="Proteomes" id="UP000287022">
    <property type="component" value="Unassembled WGS sequence"/>
</dbReference>
<evidence type="ECO:0000256" key="1">
    <source>
        <dbReference type="SAM" id="SignalP"/>
    </source>
</evidence>
<feature type="signal peptide" evidence="1">
    <location>
        <begin position="1"/>
        <end position="18"/>
    </location>
</feature>
<accession>A0A432Z4A0</accession>
<protein>
    <recommendedName>
        <fullName evidence="4">Lipoprotein</fullName>
    </recommendedName>
</protein>
<proteinExistence type="predicted"/>
<evidence type="ECO:0000313" key="2">
    <source>
        <dbReference type="EMBL" id="RUO72714.1"/>
    </source>
</evidence>
<name>A0A432Z4A0_9GAMM</name>
<gene>
    <name evidence="2" type="ORF">CWI80_09230</name>
</gene>
<dbReference type="RefSeq" id="WP_026860994.1">
    <property type="nucleotide sequence ID" value="NZ_PIQE01000002.1"/>
</dbReference>
<evidence type="ECO:0008006" key="4">
    <source>
        <dbReference type="Google" id="ProtNLM"/>
    </source>
</evidence>
<sequence>MLSPIKMLTAAAALVVLAGCSSPQDDILNTMETAVAEMKELAAKDNVCESDFDELQSSIDTLDQKYTEEDFNEMTAEQQEQLAVYGAEIMGLAFKLAFKVDSSC</sequence>
<feature type="chain" id="PRO_5019459322" description="Lipoprotein" evidence="1">
    <location>
        <begin position="19"/>
        <end position="104"/>
    </location>
</feature>
<dbReference type="STRING" id="1122124.GCA_000423165_02306"/>
<dbReference type="PROSITE" id="PS51257">
    <property type="entry name" value="PROKAR_LIPOPROTEIN"/>
    <property type="match status" value="1"/>
</dbReference>
<evidence type="ECO:0000313" key="3">
    <source>
        <dbReference type="Proteomes" id="UP000287022"/>
    </source>
</evidence>
<reference evidence="3" key="1">
    <citation type="journal article" date="2018" name="Front. Microbiol.">
        <title>Genome-Based Analysis Reveals the Taxonomy and Diversity of the Family Idiomarinaceae.</title>
        <authorList>
            <person name="Liu Y."/>
            <person name="Lai Q."/>
            <person name="Shao Z."/>
        </authorList>
    </citation>
    <scope>NUCLEOTIDE SEQUENCE [LARGE SCALE GENOMIC DNA]</scope>
    <source>
        <strain evidence="3">c121</strain>
    </source>
</reference>
<keyword evidence="3" id="KW-1185">Reference proteome</keyword>
<dbReference type="AlphaFoldDB" id="A0A432Z4A0"/>
<dbReference type="EMBL" id="PIQE01000002">
    <property type="protein sequence ID" value="RUO72714.1"/>
    <property type="molecule type" value="Genomic_DNA"/>
</dbReference>